<dbReference type="Proteomes" id="UP000614601">
    <property type="component" value="Unassembled WGS sequence"/>
</dbReference>
<evidence type="ECO:0000256" key="1">
    <source>
        <dbReference type="SAM" id="MobiDB-lite"/>
    </source>
</evidence>
<dbReference type="EMBL" id="CAJFCW020000001">
    <property type="protein sequence ID" value="CAG9085739.1"/>
    <property type="molecule type" value="Genomic_DNA"/>
</dbReference>
<dbReference type="Proteomes" id="UP000783686">
    <property type="component" value="Unassembled WGS sequence"/>
</dbReference>
<feature type="region of interest" description="Disordered" evidence="1">
    <location>
        <begin position="200"/>
        <end position="238"/>
    </location>
</feature>
<protein>
    <submittedName>
        <fullName evidence="2">Uncharacterized protein</fullName>
    </submittedName>
</protein>
<evidence type="ECO:0000313" key="2">
    <source>
        <dbReference type="EMBL" id="CAD5207463.1"/>
    </source>
</evidence>
<sequence length="723" mass="81856">MSTTKGKQKISKVTGVHVPHFQPGRLVLAEYCGAHWPSVVDKDLHKKVRFVFLPYKKGDKPFTKARSVLIPITNAKQLEITESEEESAEFSLAFQIARYLFKIGPEASAPIIHHPLSREQYVTALCRKPIQYEFLGTKSVSALPLKNKDLEVATDLDLPEATLLRLQSNITGIMFKTFPKRSKKEVVVLDDTALLQDLENEKEKNSEAKDKRGRKPRQNVNEEADELENEAGFSGFEGTDYEVDLPEGTFEGGAIPTTFDAPVLTKFDADSQEQSTSQAPESGDAPLKRSQRIRDHRYDQLMSRFKPVKRPGHLKNIKLEAEEKFLGQKRKFPASEGSPVKKISRQISLNEKLFGNVKDPLSLEELQALDKTEVYLAVVPNKLCYGLWPILIEDVDLTTKMMTYRAFLTTPPAETIKYDQIYRFPVDLLEYFIEMAKNEASAELESALTQVKRTYELHNKYNNIKQRRLNEPEVGLEEMDLQEMKMEALSITESEVNGKRRKVNGFDFIDDIKQQLEEFVKYDEGSMAEGESKVQEEDLLSPILTPIHTDLHVQLRDLTSPTVTAHFEDIWSEKVTILERRRHTEFMRSIMESRQNVFARMLGAATPRLCHHLVGYGGQGLHRVQQPSQAGQQTAATGRAGESAQVLMKKYQMSEESVATCLNLCDKIAKLKEFRLSPDPKLTQELNSLMALHAPLMSKIEAATLSEAAEDLTNENIAPGELT</sequence>
<proteinExistence type="predicted"/>
<name>A0A811JVE1_9BILA</name>
<dbReference type="EMBL" id="CAJFDH010000001">
    <property type="protein sequence ID" value="CAD5207463.1"/>
    <property type="molecule type" value="Genomic_DNA"/>
</dbReference>
<feature type="compositionally biased region" description="Basic and acidic residues" evidence="1">
    <location>
        <begin position="200"/>
        <end position="210"/>
    </location>
</feature>
<dbReference type="AlphaFoldDB" id="A0A811JVE1"/>
<reference evidence="2" key="1">
    <citation type="submission" date="2020-09" db="EMBL/GenBank/DDBJ databases">
        <authorList>
            <person name="Kikuchi T."/>
        </authorList>
    </citation>
    <scope>NUCLEOTIDE SEQUENCE</scope>
    <source>
        <strain evidence="2">SH1</strain>
    </source>
</reference>
<comment type="caution">
    <text evidence="2">The sequence shown here is derived from an EMBL/GenBank/DDBJ whole genome shotgun (WGS) entry which is preliminary data.</text>
</comment>
<gene>
    <name evidence="2" type="ORF">BOKJ2_LOCUS2147</name>
</gene>
<feature type="region of interest" description="Disordered" evidence="1">
    <location>
        <begin position="269"/>
        <end position="292"/>
    </location>
</feature>
<accession>A0A811JVE1</accession>
<organism evidence="2 3">
    <name type="scientific">Bursaphelenchus okinawaensis</name>
    <dbReference type="NCBI Taxonomy" id="465554"/>
    <lineage>
        <taxon>Eukaryota</taxon>
        <taxon>Metazoa</taxon>
        <taxon>Ecdysozoa</taxon>
        <taxon>Nematoda</taxon>
        <taxon>Chromadorea</taxon>
        <taxon>Rhabditida</taxon>
        <taxon>Tylenchina</taxon>
        <taxon>Tylenchomorpha</taxon>
        <taxon>Aphelenchoidea</taxon>
        <taxon>Aphelenchoididae</taxon>
        <taxon>Bursaphelenchus</taxon>
    </lineage>
</organism>
<evidence type="ECO:0000313" key="3">
    <source>
        <dbReference type="Proteomes" id="UP000614601"/>
    </source>
</evidence>
<keyword evidence="3" id="KW-1185">Reference proteome</keyword>